<sequence>MDHETIGQELVKCVLVGDTATGKTRLVCARALNARVSLRQLLRQHVPTVWAIDQYRMYKEVLERSMTMVDGVQVSLRLWDTFGDHEKDRRFAYGRSDVILLCYSIGNKNSLLHCKTVWFPEIRRFCPDTPIVLVGCKNDLRFLCKDSTYLAYCRDRSPCVRPTRECDVVMPEQARALAKEFGVPYYETSVFTYYGVTQVFENAIRCALISRRNQRFWMTNLKHVQQPLLQAPYCPPKKDLNVIEVFPGTFSGDMKDLVASKHYPDLVFAMGTSEVRAHRFIVAAVAPILAGILEPEADFLGRRNSESSTTSESTVDDTECLIRSSRNHYSSKSEGHINSVFSDSLESDWKLNFERNSCSRLIEHSWTRAAYDDVKIMQVVLKLNDRISCDAIRAILHFIYTGDFTVHVPCSYEAMKTAAEIFENSTLNQYLDAWFQRDVKSMEELRKTHKQNLRAGIWTKCLAGYCTDVEFQLEDGQVPAHRALLISRSEVMRAMFSRDFMERRSQMVSIPDVNQEVFVYFLEFLYTDSITSPVPSDVGMQVLELANRLCLTRLMNFMENAMITDFTEKQSHGIDVMECCISLLEPAQLHNIEQLAQWCLIQLATNYDLVCRKHGKSFKELSCENRQWISQYRWPPIWYVKDYDYYQKAVTERYKLDHPEKKSRKRNNSGCLCFPGKSRKNVVASSSDEQNVLLARQADICATSDGEEEAEPAARETINQQGGGRDKLVQVSRGVKRKAEDQAINENEGKSHCGEVIWIKGEAGGVGKSIHLPDKTAENKSRSSSGREGKESSKSSSRDHRHKSSSSSSSSSKRSSKSSSDNSKVQDKKSSSSSRDKEDSNNHHRSHSSSSKSKSSDKSHKSSSSKSNSNNNKSSSSHKSSRSSSSSSKDKSKSKTLSESRSRKSDSNDTIIKKESSSVTTVPDDDDDVRILDSSKAEDLELSSNAIYEDEENFNLPQISDSEDDPDDIELECLRLFQDYQPEAKSPEKKIVVGNPALALQSDPGRKRQAHPGASEKKATLPPSVRKSTFNLHEQIARRLESQKKVVNSRIEETKKIIPSSSFVQKATHQTMSGTQSLSSGPSTVGNKKRIAHVPNVSGLLKSPSIPVDNKTPLKSSGSTSTSSSYSTASITLSRTSDKGVPRVAHSTIIYATNKNKGPLVNIDAPAKGIGKIPVLSRQKVLDQLFEAAMLVHDNQSDAFQRAIDEEATIQVRSKTKAVYTSLAVSKVRTIRKEAEDQHNQLNQEGQSSTSPGAKRDKDPSIRPTGQSLYQGLKNVVLKEEDLVANGFPRSHPNGEPGCAVATLGLWNTEYVSEQTRRTCDRCHKVFNVDETGIQAANEGSCVYHSGKKTSQQVNRAWKVIFSCCGDERGSSGCSTATFHVPKSHPVASTRGFVSAVQSMGSDETMGTNRWDVVAIDCEMVYTTGGSELARATFLDKDGEVIYDELVKPQHPVLDYNTKYSGLTESIMEGVTNTLNSVQAVLLTQLKPNSILIGHSLESDLIALRVKHDYVVDTSLLYPHRRGLPYKKALKMLSQEHLRKLIQESVDGHDSAEDARAALDLAVLYVQQNTQCH</sequence>
<dbReference type="PANTHER" id="PTHR12801">
    <property type="entry name" value="RNA EXONUCLEASE REXO1 / RECO3 FAMILY MEMBER-RELATED"/>
    <property type="match status" value="1"/>
</dbReference>
<dbReference type="InterPro" id="IPR012337">
    <property type="entry name" value="RNaseH-like_sf"/>
</dbReference>
<name>A0A226DN34_FOLCA</name>
<dbReference type="Pfam" id="PF00651">
    <property type="entry name" value="BTB"/>
    <property type="match status" value="1"/>
</dbReference>
<dbReference type="FunFam" id="3.40.50.300:FF:000177">
    <property type="entry name" value="Rho-related BTB domain-containing protein 2"/>
    <property type="match status" value="1"/>
</dbReference>
<feature type="compositionally biased region" description="Basic and acidic residues" evidence="7">
    <location>
        <begin position="771"/>
        <end position="798"/>
    </location>
</feature>
<evidence type="ECO:0000313" key="10">
    <source>
        <dbReference type="Proteomes" id="UP000198287"/>
    </source>
</evidence>
<feature type="compositionally biased region" description="Low complexity" evidence="7">
    <location>
        <begin position="862"/>
        <end position="887"/>
    </location>
</feature>
<dbReference type="PROSITE" id="PS51419">
    <property type="entry name" value="RAB"/>
    <property type="match status" value="1"/>
</dbReference>
<gene>
    <name evidence="9" type="ORF">Fcan01_19674</name>
</gene>
<dbReference type="GO" id="GO:0005634">
    <property type="term" value="C:nucleus"/>
    <property type="evidence" value="ECO:0007669"/>
    <property type="project" value="UniProtKB-SubCell"/>
</dbReference>
<feature type="compositionally biased region" description="Basic and acidic residues" evidence="7">
    <location>
        <begin position="888"/>
        <end position="916"/>
    </location>
</feature>
<dbReference type="SUPFAM" id="SSF53098">
    <property type="entry name" value="Ribonuclease H-like"/>
    <property type="match status" value="1"/>
</dbReference>
<dbReference type="Gene3D" id="3.30.710.10">
    <property type="entry name" value="Potassium Channel Kv1.1, Chain A"/>
    <property type="match status" value="2"/>
</dbReference>
<dbReference type="PROSITE" id="PS50097">
    <property type="entry name" value="BTB"/>
    <property type="match status" value="1"/>
</dbReference>
<dbReference type="SMART" id="SM00175">
    <property type="entry name" value="RAB"/>
    <property type="match status" value="1"/>
</dbReference>
<dbReference type="GO" id="GO:0004527">
    <property type="term" value="F:exonuclease activity"/>
    <property type="evidence" value="ECO:0007669"/>
    <property type="project" value="UniProtKB-KW"/>
</dbReference>
<feature type="region of interest" description="Disordered" evidence="7">
    <location>
        <begin position="1237"/>
        <end position="1266"/>
    </location>
</feature>
<evidence type="ECO:0000256" key="5">
    <source>
        <dbReference type="ARBA" id="ARBA00022839"/>
    </source>
</evidence>
<feature type="compositionally biased region" description="Low complexity" evidence="7">
    <location>
        <begin position="1116"/>
        <end position="1134"/>
    </location>
</feature>
<feature type="region of interest" description="Disordered" evidence="7">
    <location>
        <begin position="984"/>
        <end position="1028"/>
    </location>
</feature>
<keyword evidence="4" id="KW-0378">Hydrolase</keyword>
<dbReference type="CDD" id="cd01873">
    <property type="entry name" value="RhoBTB"/>
    <property type="match status" value="1"/>
</dbReference>
<feature type="compositionally biased region" description="Basic and acidic residues" evidence="7">
    <location>
        <begin position="929"/>
        <end position="939"/>
    </location>
</feature>
<comment type="similarity">
    <text evidence="2">Belongs to the REXO1/REXO3 family.</text>
</comment>
<evidence type="ECO:0000313" key="9">
    <source>
        <dbReference type="EMBL" id="OXA45626.1"/>
    </source>
</evidence>
<dbReference type="InterPro" id="IPR027417">
    <property type="entry name" value="P-loop_NTPase"/>
</dbReference>
<dbReference type="InterPro" id="IPR000210">
    <property type="entry name" value="BTB/POZ_dom"/>
</dbReference>
<dbReference type="Pfam" id="PF15870">
    <property type="entry name" value="EloA-BP1"/>
    <property type="match status" value="1"/>
</dbReference>
<feature type="region of interest" description="Disordered" evidence="7">
    <location>
        <begin position="766"/>
        <end position="966"/>
    </location>
</feature>
<keyword evidence="3" id="KW-0540">Nuclease</keyword>
<keyword evidence="5" id="KW-0269">Exonuclease</keyword>
<dbReference type="GO" id="GO:0003676">
    <property type="term" value="F:nucleic acid binding"/>
    <property type="evidence" value="ECO:0007669"/>
    <property type="project" value="InterPro"/>
</dbReference>
<dbReference type="Pfam" id="PF00071">
    <property type="entry name" value="Ras"/>
    <property type="match status" value="1"/>
</dbReference>
<dbReference type="InterPro" id="IPR001806">
    <property type="entry name" value="Small_GTPase"/>
</dbReference>
<dbReference type="InterPro" id="IPR034922">
    <property type="entry name" value="REX1-like_exo"/>
</dbReference>
<dbReference type="InterPro" id="IPR047021">
    <property type="entry name" value="REXO1/3/4-like"/>
</dbReference>
<feature type="compositionally biased region" description="Polar residues" evidence="7">
    <location>
        <begin position="1063"/>
        <end position="1086"/>
    </location>
</feature>
<dbReference type="PROSITE" id="PS51421">
    <property type="entry name" value="RAS"/>
    <property type="match status" value="1"/>
</dbReference>
<dbReference type="PANTHER" id="PTHR12801:SF115">
    <property type="entry name" value="FI18136P1-RELATED"/>
    <property type="match status" value="1"/>
</dbReference>
<evidence type="ECO:0000256" key="7">
    <source>
        <dbReference type="SAM" id="MobiDB-lite"/>
    </source>
</evidence>
<keyword evidence="10" id="KW-1185">Reference proteome</keyword>
<protein>
    <submittedName>
        <fullName evidence="9">Rho-related BTB domain-containing protein 1</fullName>
    </submittedName>
</protein>
<dbReference type="SMART" id="SM00173">
    <property type="entry name" value="RAS"/>
    <property type="match status" value="1"/>
</dbReference>
<dbReference type="Gene3D" id="3.30.420.10">
    <property type="entry name" value="Ribonuclease H-like superfamily/Ribonuclease H"/>
    <property type="match status" value="1"/>
</dbReference>
<comment type="subcellular location">
    <subcellularLocation>
        <location evidence="1">Nucleus</location>
    </subcellularLocation>
</comment>
<accession>A0A226DN34</accession>
<organism evidence="9 10">
    <name type="scientific">Folsomia candida</name>
    <name type="common">Springtail</name>
    <dbReference type="NCBI Taxonomy" id="158441"/>
    <lineage>
        <taxon>Eukaryota</taxon>
        <taxon>Metazoa</taxon>
        <taxon>Ecdysozoa</taxon>
        <taxon>Arthropoda</taxon>
        <taxon>Hexapoda</taxon>
        <taxon>Collembola</taxon>
        <taxon>Entomobryomorpha</taxon>
        <taxon>Isotomoidea</taxon>
        <taxon>Isotomidae</taxon>
        <taxon>Proisotominae</taxon>
        <taxon>Folsomia</taxon>
    </lineage>
</organism>
<dbReference type="Proteomes" id="UP000198287">
    <property type="component" value="Unassembled WGS sequence"/>
</dbReference>
<dbReference type="EMBL" id="LNIX01000017">
    <property type="protein sequence ID" value="OXA45626.1"/>
    <property type="molecule type" value="Genomic_DNA"/>
</dbReference>
<feature type="compositionally biased region" description="Low complexity" evidence="7">
    <location>
        <begin position="805"/>
        <end position="823"/>
    </location>
</feature>
<evidence type="ECO:0000259" key="8">
    <source>
        <dbReference type="PROSITE" id="PS50097"/>
    </source>
</evidence>
<dbReference type="SMART" id="SM00479">
    <property type="entry name" value="EXOIII"/>
    <property type="match status" value="1"/>
</dbReference>
<feature type="region of interest" description="Disordered" evidence="7">
    <location>
        <begin position="1063"/>
        <end position="1138"/>
    </location>
</feature>
<keyword evidence="6" id="KW-0539">Nucleus</keyword>
<feature type="region of interest" description="Disordered" evidence="7">
    <location>
        <begin position="715"/>
        <end position="747"/>
    </location>
</feature>
<dbReference type="OrthoDB" id="6020506at2759"/>
<dbReference type="InterPro" id="IPR011333">
    <property type="entry name" value="SKP1/BTB/POZ_sf"/>
</dbReference>
<evidence type="ECO:0000256" key="3">
    <source>
        <dbReference type="ARBA" id="ARBA00022722"/>
    </source>
</evidence>
<dbReference type="CDD" id="cd18499">
    <property type="entry name" value="BACK_RHOBTB"/>
    <property type="match status" value="1"/>
</dbReference>
<dbReference type="GO" id="GO:0003924">
    <property type="term" value="F:GTPase activity"/>
    <property type="evidence" value="ECO:0007669"/>
    <property type="project" value="InterPro"/>
</dbReference>
<reference evidence="9 10" key="1">
    <citation type="submission" date="2015-12" db="EMBL/GenBank/DDBJ databases">
        <title>The genome of Folsomia candida.</title>
        <authorList>
            <person name="Faddeeva A."/>
            <person name="Derks M.F."/>
            <person name="Anvar Y."/>
            <person name="Smit S."/>
            <person name="Van Straalen N."/>
            <person name="Roelofs D."/>
        </authorList>
    </citation>
    <scope>NUCLEOTIDE SEQUENCE [LARGE SCALE GENOMIC DNA]</scope>
    <source>
        <strain evidence="9 10">VU population</strain>
        <tissue evidence="9">Whole body</tissue>
    </source>
</reference>
<dbReference type="InterPro" id="IPR013520">
    <property type="entry name" value="Ribonucl_H"/>
</dbReference>
<comment type="caution">
    <text evidence="9">The sequence shown here is derived from an EMBL/GenBank/DDBJ whole genome shotgun (WGS) entry which is preliminary data.</text>
</comment>
<dbReference type="PRINTS" id="PR00449">
    <property type="entry name" value="RASTRNSFRMNG"/>
</dbReference>
<dbReference type="InterPro" id="IPR036397">
    <property type="entry name" value="RNaseH_sf"/>
</dbReference>
<proteinExistence type="inferred from homology"/>
<dbReference type="SMART" id="SM00174">
    <property type="entry name" value="RHO"/>
    <property type="match status" value="1"/>
</dbReference>
<dbReference type="FunFam" id="3.30.420.10:FF:000019">
    <property type="entry name" value="RNA exonuclease NEF-sp"/>
    <property type="match status" value="1"/>
</dbReference>
<dbReference type="SUPFAM" id="SSF54695">
    <property type="entry name" value="POZ domain"/>
    <property type="match status" value="2"/>
</dbReference>
<feature type="compositionally biased region" description="Polar residues" evidence="7">
    <location>
        <begin position="1240"/>
        <end position="1252"/>
    </location>
</feature>
<feature type="compositionally biased region" description="Basic and acidic residues" evidence="7">
    <location>
        <begin position="824"/>
        <end position="842"/>
    </location>
</feature>
<dbReference type="STRING" id="158441.A0A226DN34"/>
<dbReference type="CDD" id="cd06145">
    <property type="entry name" value="REX1_like"/>
    <property type="match status" value="1"/>
</dbReference>
<feature type="domain" description="BTB" evidence="8">
    <location>
        <begin position="467"/>
        <end position="534"/>
    </location>
</feature>
<dbReference type="PROSITE" id="PS51420">
    <property type="entry name" value="RHO"/>
    <property type="match status" value="1"/>
</dbReference>
<dbReference type="Gene3D" id="3.40.50.300">
    <property type="entry name" value="P-loop containing nucleotide triphosphate hydrolases"/>
    <property type="match status" value="1"/>
</dbReference>
<dbReference type="InterPro" id="IPR031736">
    <property type="entry name" value="REXO1-like_dom"/>
</dbReference>
<feature type="compositionally biased region" description="Basic and acidic residues" evidence="7">
    <location>
        <begin position="737"/>
        <end position="747"/>
    </location>
</feature>
<evidence type="ECO:0000256" key="1">
    <source>
        <dbReference type="ARBA" id="ARBA00004123"/>
    </source>
</evidence>
<dbReference type="SUPFAM" id="SSF52540">
    <property type="entry name" value="P-loop containing nucleoside triphosphate hydrolases"/>
    <property type="match status" value="1"/>
</dbReference>
<evidence type="ECO:0000256" key="2">
    <source>
        <dbReference type="ARBA" id="ARBA00006357"/>
    </source>
</evidence>
<dbReference type="GO" id="GO:0005525">
    <property type="term" value="F:GTP binding"/>
    <property type="evidence" value="ECO:0007669"/>
    <property type="project" value="InterPro"/>
</dbReference>
<dbReference type="SMART" id="SM00225">
    <property type="entry name" value="BTB"/>
    <property type="match status" value="2"/>
</dbReference>
<evidence type="ECO:0000256" key="4">
    <source>
        <dbReference type="ARBA" id="ARBA00022801"/>
    </source>
</evidence>
<evidence type="ECO:0000256" key="6">
    <source>
        <dbReference type="ARBA" id="ARBA00023242"/>
    </source>
</evidence>